<dbReference type="GO" id="GO:0003677">
    <property type="term" value="F:DNA binding"/>
    <property type="evidence" value="ECO:0007669"/>
    <property type="project" value="InterPro"/>
</dbReference>
<comment type="caution">
    <text evidence="3">The sequence shown here is derived from an EMBL/GenBank/DDBJ whole genome shotgun (WGS) entry which is preliminary data.</text>
</comment>
<dbReference type="AlphaFoldDB" id="A0A1Q8Q2S8"/>
<dbReference type="SUPFAM" id="SSF46955">
    <property type="entry name" value="Putative DNA-binding domain"/>
    <property type="match status" value="1"/>
</dbReference>
<evidence type="ECO:0000313" key="4">
    <source>
        <dbReference type="Proteomes" id="UP000185568"/>
    </source>
</evidence>
<evidence type="ECO:0000256" key="1">
    <source>
        <dbReference type="SAM" id="Coils"/>
    </source>
</evidence>
<organism evidence="3 4">
    <name type="scientific">Domibacillus antri</name>
    <dbReference type="NCBI Taxonomy" id="1714264"/>
    <lineage>
        <taxon>Bacteria</taxon>
        <taxon>Bacillati</taxon>
        <taxon>Bacillota</taxon>
        <taxon>Bacilli</taxon>
        <taxon>Bacillales</taxon>
        <taxon>Bacillaceae</taxon>
        <taxon>Domibacillus</taxon>
    </lineage>
</organism>
<evidence type="ECO:0000313" key="3">
    <source>
        <dbReference type="EMBL" id="OLN21637.1"/>
    </source>
</evidence>
<dbReference type="Gene3D" id="1.10.1660.10">
    <property type="match status" value="1"/>
</dbReference>
<keyword evidence="4" id="KW-1185">Reference proteome</keyword>
<accession>A0A1Q8Q2S8</accession>
<sequence length="148" mass="17030">MLTTKEISEMLSVSEETVRRWIRTGDLKAIQEGKSYLVEKEDLMKLIHQKASTTSSSIGKMASLLPLISGVGAIAGETIIKMITKKNLNESEKVAEKELSVKDINYHLESLKRKKRKMELEFQMKMLEIDEEILELQKFQDEISKRDK</sequence>
<reference evidence="3 4" key="1">
    <citation type="submission" date="2016-12" db="EMBL/GenBank/DDBJ databases">
        <title>Domibacillus antri genome sequencing.</title>
        <authorList>
            <person name="Verma A."/>
            <person name="Krishnamurthi S."/>
        </authorList>
    </citation>
    <scope>NUCLEOTIDE SEQUENCE [LARGE SCALE GENOMIC DNA]</scope>
    <source>
        <strain evidence="3 4">XD80</strain>
    </source>
</reference>
<dbReference type="InterPro" id="IPR010093">
    <property type="entry name" value="SinI_DNA-bd"/>
</dbReference>
<dbReference type="EMBL" id="MSDU01000037">
    <property type="protein sequence ID" value="OLN21637.1"/>
    <property type="molecule type" value="Genomic_DNA"/>
</dbReference>
<feature type="coiled-coil region" evidence="1">
    <location>
        <begin position="101"/>
        <end position="128"/>
    </location>
</feature>
<dbReference type="Proteomes" id="UP000185568">
    <property type="component" value="Unassembled WGS sequence"/>
</dbReference>
<dbReference type="NCBIfam" id="TIGR01764">
    <property type="entry name" value="excise"/>
    <property type="match status" value="1"/>
</dbReference>
<feature type="domain" description="Helix-turn-helix" evidence="2">
    <location>
        <begin position="1"/>
        <end position="49"/>
    </location>
</feature>
<dbReference type="Pfam" id="PF12728">
    <property type="entry name" value="HTH_17"/>
    <property type="match status" value="1"/>
</dbReference>
<name>A0A1Q8Q2S8_9BACI</name>
<proteinExistence type="predicted"/>
<evidence type="ECO:0000259" key="2">
    <source>
        <dbReference type="Pfam" id="PF12728"/>
    </source>
</evidence>
<keyword evidence="1" id="KW-0175">Coiled coil</keyword>
<dbReference type="STRING" id="1714264.BTO30_13810"/>
<dbReference type="InterPro" id="IPR009061">
    <property type="entry name" value="DNA-bd_dom_put_sf"/>
</dbReference>
<gene>
    <name evidence="3" type="ORF">BTO30_13810</name>
</gene>
<dbReference type="InterPro" id="IPR041657">
    <property type="entry name" value="HTH_17"/>
</dbReference>
<dbReference type="RefSeq" id="WP_075399306.1">
    <property type="nucleotide sequence ID" value="NZ_MSDU01000037.1"/>
</dbReference>
<protein>
    <recommendedName>
        <fullName evidence="2">Helix-turn-helix domain-containing protein</fullName>
    </recommendedName>
</protein>